<evidence type="ECO:0000256" key="7">
    <source>
        <dbReference type="ARBA" id="ARBA00022705"/>
    </source>
</evidence>
<dbReference type="Gene3D" id="1.10.132.60">
    <property type="entry name" value="DNA polymerase family B, C-terminal domain"/>
    <property type="match status" value="1"/>
</dbReference>
<evidence type="ECO:0000256" key="9">
    <source>
        <dbReference type="ARBA" id="ARBA00022763"/>
    </source>
</evidence>
<dbReference type="Pfam" id="PF24065">
    <property type="entry name" value="REV3_N"/>
    <property type="match status" value="1"/>
</dbReference>
<keyword evidence="12 20" id="KW-0239">DNA-directed DNA polymerase</keyword>
<dbReference type="Gene3D" id="3.30.420.10">
    <property type="entry name" value="Ribonuclease H-like superfamily/Ribonuclease H"/>
    <property type="match status" value="1"/>
</dbReference>
<evidence type="ECO:0000256" key="21">
    <source>
        <dbReference type="SAM" id="MobiDB-lite"/>
    </source>
</evidence>
<feature type="compositionally biased region" description="Polar residues" evidence="21">
    <location>
        <begin position="792"/>
        <end position="809"/>
    </location>
</feature>
<dbReference type="SUPFAM" id="SSF56672">
    <property type="entry name" value="DNA/RNA polymerases"/>
    <property type="match status" value="1"/>
</dbReference>
<comment type="catalytic activity">
    <reaction evidence="18 20">
        <text>DNA(n) + a 2'-deoxyribonucleoside 5'-triphosphate = DNA(n+1) + diphosphate</text>
        <dbReference type="Rhea" id="RHEA:22508"/>
        <dbReference type="Rhea" id="RHEA-COMP:17339"/>
        <dbReference type="Rhea" id="RHEA-COMP:17340"/>
        <dbReference type="ChEBI" id="CHEBI:33019"/>
        <dbReference type="ChEBI" id="CHEBI:61560"/>
        <dbReference type="ChEBI" id="CHEBI:173112"/>
        <dbReference type="EC" id="2.7.7.7"/>
    </reaction>
</comment>
<dbReference type="OrthoDB" id="2414538at2759"/>
<organism evidence="26 27">
    <name type="scientific">Albugo candida</name>
    <dbReference type="NCBI Taxonomy" id="65357"/>
    <lineage>
        <taxon>Eukaryota</taxon>
        <taxon>Sar</taxon>
        <taxon>Stramenopiles</taxon>
        <taxon>Oomycota</taxon>
        <taxon>Peronosporomycetes</taxon>
        <taxon>Albuginales</taxon>
        <taxon>Albuginaceae</taxon>
        <taxon>Albugo</taxon>
    </lineage>
</organism>
<comment type="caution">
    <text evidence="26">The sequence shown here is derived from an EMBL/GenBank/DDBJ whole genome shotgun (WGS) entry which is preliminary data.</text>
</comment>
<evidence type="ECO:0000256" key="12">
    <source>
        <dbReference type="ARBA" id="ARBA00022932"/>
    </source>
</evidence>
<dbReference type="InterPro" id="IPR036397">
    <property type="entry name" value="RNaseH_sf"/>
</dbReference>
<evidence type="ECO:0000256" key="5">
    <source>
        <dbReference type="ARBA" id="ARBA00022679"/>
    </source>
</evidence>
<dbReference type="InterPro" id="IPR006172">
    <property type="entry name" value="DNA-dir_DNA_pol_B"/>
</dbReference>
<dbReference type="PROSITE" id="PS00116">
    <property type="entry name" value="DNA_POLYMERASE_B"/>
    <property type="match status" value="1"/>
</dbReference>
<comment type="cofactor">
    <cofactor evidence="1">
        <name>[4Fe-4S] cluster</name>
        <dbReference type="ChEBI" id="CHEBI:49883"/>
    </cofactor>
</comment>
<dbReference type="InterPro" id="IPR023211">
    <property type="entry name" value="DNA_pol_palm_dom_sf"/>
</dbReference>
<dbReference type="Pfam" id="PF03104">
    <property type="entry name" value="DNA_pol_B_exo1"/>
    <property type="match status" value="1"/>
</dbReference>
<feature type="compositionally biased region" description="Basic and acidic residues" evidence="21">
    <location>
        <begin position="471"/>
        <end position="487"/>
    </location>
</feature>
<dbReference type="GO" id="GO:0006260">
    <property type="term" value="P:DNA replication"/>
    <property type="evidence" value="ECO:0007669"/>
    <property type="project" value="UniProtKB-KW"/>
</dbReference>
<dbReference type="GO" id="GO:0005634">
    <property type="term" value="C:nucleus"/>
    <property type="evidence" value="ECO:0007669"/>
    <property type="project" value="UniProtKB-SubCell"/>
</dbReference>
<comment type="similarity">
    <text evidence="3 20">Belongs to the DNA polymerase type-B family.</text>
</comment>
<evidence type="ECO:0000256" key="6">
    <source>
        <dbReference type="ARBA" id="ARBA00022695"/>
    </source>
</evidence>
<dbReference type="GO" id="GO:0003677">
    <property type="term" value="F:DNA binding"/>
    <property type="evidence" value="ECO:0007669"/>
    <property type="project" value="UniProtKB-KW"/>
</dbReference>
<dbReference type="InParanoid" id="A0A024GER1"/>
<evidence type="ECO:0000259" key="23">
    <source>
        <dbReference type="Pfam" id="PF03104"/>
    </source>
</evidence>
<dbReference type="InterPro" id="IPR030559">
    <property type="entry name" value="PolZ_Rev3"/>
</dbReference>
<accession>A0A024GER1</accession>
<keyword evidence="15 20" id="KW-0238">DNA-binding</keyword>
<gene>
    <name evidence="26" type="ORF">BN9_062270</name>
</gene>
<keyword evidence="7 20" id="KW-0235">DNA replication</keyword>
<dbReference type="PANTHER" id="PTHR45812:SF1">
    <property type="entry name" value="DNA POLYMERASE ZETA CATALYTIC SUBUNIT"/>
    <property type="match status" value="1"/>
</dbReference>
<dbReference type="GO" id="GO:0000724">
    <property type="term" value="P:double-strand break repair via homologous recombination"/>
    <property type="evidence" value="ECO:0007669"/>
    <property type="project" value="TreeGrafter"/>
</dbReference>
<evidence type="ECO:0000256" key="16">
    <source>
        <dbReference type="ARBA" id="ARBA00023204"/>
    </source>
</evidence>
<dbReference type="Proteomes" id="UP000053237">
    <property type="component" value="Unassembled WGS sequence"/>
</dbReference>
<feature type="domain" description="DNA polymerase delta/zeta catalytic subunit N-terminal" evidence="24">
    <location>
        <begin position="70"/>
        <end position="158"/>
    </location>
</feature>
<evidence type="ECO:0000256" key="4">
    <source>
        <dbReference type="ARBA" id="ARBA00022485"/>
    </source>
</evidence>
<evidence type="ECO:0000256" key="13">
    <source>
        <dbReference type="ARBA" id="ARBA00023004"/>
    </source>
</evidence>
<keyword evidence="17" id="KW-0539">Nucleus</keyword>
<dbReference type="GO" id="GO:0042276">
    <property type="term" value="P:error-prone translesion synthesis"/>
    <property type="evidence" value="ECO:0007669"/>
    <property type="project" value="TreeGrafter"/>
</dbReference>
<reference evidence="26 27" key="1">
    <citation type="submission" date="2012-05" db="EMBL/GenBank/DDBJ databases">
        <title>Recombination and specialization in a pathogen metapopulation.</title>
        <authorList>
            <person name="Gardiner A."/>
            <person name="Kemen E."/>
            <person name="Schultz-Larsen T."/>
            <person name="MacLean D."/>
            <person name="Van Oosterhout C."/>
            <person name="Jones J.D.G."/>
        </authorList>
    </citation>
    <scope>NUCLEOTIDE SEQUENCE [LARGE SCALE GENOMIC DNA]</scope>
    <source>
        <strain evidence="26 27">Ac Nc2</strain>
    </source>
</reference>
<dbReference type="InterPro" id="IPR017964">
    <property type="entry name" value="DNA-dir_DNA_pol_B_CS"/>
</dbReference>
<evidence type="ECO:0000313" key="27">
    <source>
        <dbReference type="Proteomes" id="UP000053237"/>
    </source>
</evidence>
<dbReference type="InterPro" id="IPR006134">
    <property type="entry name" value="DNA-dir_DNA_pol_B_multi_dom"/>
</dbReference>
<evidence type="ECO:0000256" key="18">
    <source>
        <dbReference type="ARBA" id="ARBA00049244"/>
    </source>
</evidence>
<dbReference type="CDD" id="cd05534">
    <property type="entry name" value="POLBc_zeta"/>
    <property type="match status" value="1"/>
</dbReference>
<keyword evidence="6 20" id="KW-0548">Nucleotidyltransferase</keyword>
<keyword evidence="13" id="KW-0408">Iron</keyword>
<dbReference type="PANTHER" id="PTHR45812">
    <property type="entry name" value="DNA POLYMERASE ZETA CATALYTIC SUBUNIT"/>
    <property type="match status" value="1"/>
</dbReference>
<name>A0A024GER1_9STRA</name>
<dbReference type="InterPro" id="IPR006133">
    <property type="entry name" value="DNA-dir_DNA_pol_B_exonuc"/>
</dbReference>
<keyword evidence="4" id="KW-0004">4Fe-4S</keyword>
<dbReference type="GO" id="GO:0016035">
    <property type="term" value="C:zeta DNA polymerase complex"/>
    <property type="evidence" value="ECO:0007669"/>
    <property type="project" value="InterPro"/>
</dbReference>
<evidence type="ECO:0000256" key="10">
    <source>
        <dbReference type="ARBA" id="ARBA00022771"/>
    </source>
</evidence>
<evidence type="ECO:0000256" key="19">
    <source>
        <dbReference type="ARBA" id="ARBA00066055"/>
    </source>
</evidence>
<evidence type="ECO:0000313" key="26">
    <source>
        <dbReference type="EMBL" id="CCI45354.1"/>
    </source>
</evidence>
<evidence type="ECO:0000256" key="20">
    <source>
        <dbReference type="RuleBase" id="RU000442"/>
    </source>
</evidence>
<dbReference type="FunFam" id="1.10.132.60:FF:000007">
    <property type="entry name" value="DNA polymerase"/>
    <property type="match status" value="1"/>
</dbReference>
<evidence type="ECO:0000259" key="24">
    <source>
        <dbReference type="Pfam" id="PF24055"/>
    </source>
</evidence>
<feature type="domain" description="DNA-directed DNA polymerase family B exonuclease" evidence="23">
    <location>
        <begin position="771"/>
        <end position="982"/>
    </location>
</feature>
<dbReference type="Pfam" id="PF00136">
    <property type="entry name" value="DNA_pol_B"/>
    <property type="match status" value="1"/>
</dbReference>
<evidence type="ECO:0000256" key="11">
    <source>
        <dbReference type="ARBA" id="ARBA00022833"/>
    </source>
</evidence>
<feature type="domain" description="DNA polymerase zeta catalytic subunit N-terminal" evidence="25">
    <location>
        <begin position="14"/>
        <end position="69"/>
    </location>
</feature>
<evidence type="ECO:0000256" key="14">
    <source>
        <dbReference type="ARBA" id="ARBA00023014"/>
    </source>
</evidence>
<dbReference type="GO" id="GO:0051539">
    <property type="term" value="F:4 iron, 4 sulfur cluster binding"/>
    <property type="evidence" value="ECO:0007669"/>
    <property type="project" value="UniProtKB-KW"/>
</dbReference>
<dbReference type="GO" id="GO:0008270">
    <property type="term" value="F:zinc ion binding"/>
    <property type="evidence" value="ECO:0007669"/>
    <property type="project" value="UniProtKB-KW"/>
</dbReference>
<dbReference type="STRING" id="65357.A0A024GER1"/>
<comment type="subcellular location">
    <subcellularLocation>
        <location evidence="2">Nucleus</location>
    </subcellularLocation>
</comment>
<evidence type="ECO:0000259" key="25">
    <source>
        <dbReference type="Pfam" id="PF24065"/>
    </source>
</evidence>
<dbReference type="Gene3D" id="3.90.1600.10">
    <property type="entry name" value="Palm domain of DNA polymerase"/>
    <property type="match status" value="1"/>
</dbReference>
<proteinExistence type="inferred from homology"/>
<dbReference type="InterPro" id="IPR056447">
    <property type="entry name" value="REV3_N"/>
</dbReference>
<keyword evidence="27" id="KW-1185">Reference proteome</keyword>
<feature type="domain" description="DNA-directed DNA polymerase family B multifunctional" evidence="22">
    <location>
        <begin position="1109"/>
        <end position="1580"/>
    </location>
</feature>
<dbReference type="InterPro" id="IPR012337">
    <property type="entry name" value="RNaseH-like_sf"/>
</dbReference>
<dbReference type="PRINTS" id="PR00106">
    <property type="entry name" value="DNAPOLB"/>
</dbReference>
<dbReference type="EMBL" id="CAIX01000095">
    <property type="protein sequence ID" value="CCI45354.1"/>
    <property type="molecule type" value="Genomic_DNA"/>
</dbReference>
<feature type="region of interest" description="Disordered" evidence="21">
    <location>
        <begin position="786"/>
        <end position="809"/>
    </location>
</feature>
<dbReference type="SMART" id="SM00486">
    <property type="entry name" value="POLBc"/>
    <property type="match status" value="1"/>
</dbReference>
<evidence type="ECO:0000256" key="1">
    <source>
        <dbReference type="ARBA" id="ARBA00001966"/>
    </source>
</evidence>
<sequence length="1747" mass="198745">MSSVVERTNDEEFIRVDVVHVDYYMNTPLPDNELFNLPKSPYYRKAHRVPVIRIFGSTSAGQKTLVHLHGVLPYFYLRCENDPIFEKLSELQKLLPALATDIEKSFQKKLDHSSTISSNAKFSNVIAKLMIVKGIPFYGYHDQPCLFIQLFYYNPRHSNHLVHMLESGQIVKRVFQTFESHVPYMLQMFADYHIEGMNPLYLSNVKFRAPLPVSQHHLMDDMSAIVDTREMCRRIYLQGNVPEHMISSSSKQISVGIRGRHVPVTDFPQSNGCRQSSCSLELDVAIASVLNSRRFREHQISLETRGIVNNVPSLAVLWEEEKERRRMAHLDESPELPDSYPRETDTQQKRFFGSRSKTDVRLSQTLLSQSHFYDQMKTSLNKIMTKIINVKSEGIEEKRGHSEVEGDDLVPMSSQIHSPDTENQFSFSQNCCGMSDTKRAEEDLDILNFLLKMKNPLEDSSTGVELENEVADYRSDRSDESDKRNDAAEATAILESQRVSTSESPNHKSNATANRPSKWWEVSTDKSQHAADIGSSRINRASDRTKKLQKQDFFSLNAKSCSRKAQLTTDSQASETITYSREVWAADTNRIKTDCTQSQCIKSSQEMIHQSNTNNRLKATPDTSPILCLSKQRKRRKASIKRDSVQENKVWLYRARPPTFEELIESSQSLGILPHHNTGAFYSDPGDLPKKPLKFGGYKFQFTDQNDVTKLDRFDTSLQRHELSSNTIGRVFRGLDELISVEQGEHKRSGYRDANHNRLYTTAMLPPSQSMVRNWLSKEASSRQNEVKREALSTSNQINSSTSLSATEQVHSTSTPNITTLSVEVCAFCRGSLSPDPAIDAIGAIAYAISAKEGFHRNKTKHTGVIINTAEDKAIPDSQNTLVKESQDTLRFDANFAQLITAKRKLIGKRFCLGRHDAAVFAVSSEEEIFTCFNKVVETWDPDFLTGFEVQKSSIGYLVDRAMHLNINLIQTMSRLPQTPIDARNPVSHVNVDDKDPGKIKTSIGTIWGMAKASGLWIHGRHVINLWRVARSELKLARYSIEDIVQSVLQQTWPTYSWQEMSTSFREEGLRRWKMLDHLLDKAVVNLKLLSRMQFITRTSEMARLFGIDFYSVLSRGSQFRVEAVMLRVTKRNNFVLLSPSRNQVAAQAPMECIPLVMEPQSRYYSDPVVVLDFQSLYPSLVIAYNLCYSTYLGRLENGMKPELETFMGVTSFSPDEKGFTNCDQEIHIAPNGTLFCPKSRRRGIVPAILEEILATRIMIKHAMKKHQSPTLSKNLYKKLDARQLALKLIANVTYGYTAAGFSGRMPCAQLADAIVQTGRCTLEATVRVVESHSEWNARVVYGDTDSLFVLLEGRSKNEAFCIGQEIAKKITALNPRSENLFDIRMWQCSSLVCRPVELKMEKVYFGCILVSKKRYVGYKYESLDQVQGELDAKGVEIVRRDSCVLVQKLMRTSLQLLFETRDLSRIKRVMIHLRRQMLSNQIPLRDYVFAKEVRLGSYADNSHAPPAALVSLKAMASDPRAEPRYAERVPYVVINGFPGARLIDLVISPYRFVANPSGNTINYQYYIEKQIIPSLERLFLLVGVNIRDWFASVSKVNSKANGYASIDIEDLLQEKPQHPRRYTPSNRKSIEFFYKSVRCYLCGSVIPSSSMISLDWIRTNALCPCCQENAQRSLLQLKHGEVLLDMQLGKLRQLCSLCTEGNQFIWYQTCQSLPCPIWNQSQILGDRVGRIISKSPEEEKESLVGL</sequence>
<keyword evidence="9" id="KW-0227">DNA damage</keyword>
<feature type="compositionally biased region" description="Polar residues" evidence="21">
    <location>
        <begin position="497"/>
        <end position="515"/>
    </location>
</feature>
<dbReference type="Gene3D" id="3.30.342.10">
    <property type="entry name" value="DNA Polymerase, chain B, domain 1"/>
    <property type="match status" value="1"/>
</dbReference>
<dbReference type="InterPro" id="IPR042087">
    <property type="entry name" value="DNA_pol_B_thumb"/>
</dbReference>
<keyword evidence="10" id="KW-0863">Zinc-finger</keyword>
<dbReference type="FunFam" id="1.10.287.690:FF:000002">
    <property type="entry name" value="DNA polymerase zeta"/>
    <property type="match status" value="1"/>
</dbReference>
<dbReference type="Gene3D" id="1.10.287.690">
    <property type="entry name" value="Helix hairpin bin"/>
    <property type="match status" value="1"/>
</dbReference>
<evidence type="ECO:0000256" key="2">
    <source>
        <dbReference type="ARBA" id="ARBA00004123"/>
    </source>
</evidence>
<dbReference type="Pfam" id="PF24055">
    <property type="entry name" value="POL3_N"/>
    <property type="match status" value="1"/>
</dbReference>
<keyword evidence="14" id="KW-0411">Iron-sulfur</keyword>
<dbReference type="InterPro" id="IPR056435">
    <property type="entry name" value="DPOD/Z_N"/>
</dbReference>
<dbReference type="InterPro" id="IPR043502">
    <property type="entry name" value="DNA/RNA_pol_sf"/>
</dbReference>
<keyword evidence="5 20" id="KW-0808">Transferase</keyword>
<comment type="subunit">
    <text evidence="19">Forms DNA polymerase zeta with REV7.</text>
</comment>
<dbReference type="GO" id="GO:0003887">
    <property type="term" value="F:DNA-directed DNA polymerase activity"/>
    <property type="evidence" value="ECO:0007669"/>
    <property type="project" value="UniProtKB-KW"/>
</dbReference>
<evidence type="ECO:0000256" key="3">
    <source>
        <dbReference type="ARBA" id="ARBA00005755"/>
    </source>
</evidence>
<dbReference type="GO" id="GO:0000166">
    <property type="term" value="F:nucleotide binding"/>
    <property type="evidence" value="ECO:0007669"/>
    <property type="project" value="InterPro"/>
</dbReference>
<evidence type="ECO:0000256" key="17">
    <source>
        <dbReference type="ARBA" id="ARBA00023242"/>
    </source>
</evidence>
<evidence type="ECO:0000256" key="8">
    <source>
        <dbReference type="ARBA" id="ARBA00022723"/>
    </source>
</evidence>
<keyword evidence="8" id="KW-0479">Metal-binding</keyword>
<dbReference type="EC" id="2.7.7.7" evidence="20"/>
<dbReference type="SUPFAM" id="SSF53098">
    <property type="entry name" value="Ribonuclease H-like"/>
    <property type="match status" value="1"/>
</dbReference>
<feature type="region of interest" description="Disordered" evidence="21">
    <location>
        <begin position="460"/>
        <end position="521"/>
    </location>
</feature>
<keyword evidence="11" id="KW-0862">Zinc</keyword>
<evidence type="ECO:0000256" key="15">
    <source>
        <dbReference type="ARBA" id="ARBA00023125"/>
    </source>
</evidence>
<evidence type="ECO:0000259" key="22">
    <source>
        <dbReference type="Pfam" id="PF00136"/>
    </source>
</evidence>
<keyword evidence="16" id="KW-0234">DNA repair</keyword>
<protein>
    <recommendedName>
        <fullName evidence="20">DNA polymerase</fullName>
        <ecNumber evidence="20">2.7.7.7</ecNumber>
    </recommendedName>
</protein>